<dbReference type="SUPFAM" id="SSF55781">
    <property type="entry name" value="GAF domain-like"/>
    <property type="match status" value="1"/>
</dbReference>
<evidence type="ECO:0008006" key="3">
    <source>
        <dbReference type="Google" id="ProtNLM"/>
    </source>
</evidence>
<dbReference type="AlphaFoldDB" id="A0A1X9YX89"/>
<dbReference type="RefSeq" id="WP_025609216.1">
    <property type="nucleotide sequence ID" value="NZ_CP021235.1"/>
</dbReference>
<dbReference type="Proteomes" id="UP000266292">
    <property type="component" value="Chromosome"/>
</dbReference>
<evidence type="ECO:0000313" key="1">
    <source>
        <dbReference type="EMBL" id="ARS37547.1"/>
    </source>
</evidence>
<sequence>MNHRATYTSQKAWTTEEEYALDKAIGFTNSYVGYDFFNDACRFISSSLGVKHALIGRVTSDAYDEIQTLGFTYQGAVLPVYTYKVKGSPCESTLFHQICYYPYGVQKYFPDDEELKRFGIESYMGIALSDPDENRLGVIALMDDKPVLNPTLSEIFITILSPRVEEELLKLTAAVAVG</sequence>
<name>A0A1X9YX89_9BACT</name>
<evidence type="ECO:0000313" key="2">
    <source>
        <dbReference type="Proteomes" id="UP000266292"/>
    </source>
</evidence>
<dbReference type="EMBL" id="CP021235">
    <property type="protein sequence ID" value="ARS37547.1"/>
    <property type="molecule type" value="Genomic_DNA"/>
</dbReference>
<dbReference type="KEGG" id="pact:CA264_20130"/>
<organism evidence="1 2">
    <name type="scientific">Pontibacter actiniarum</name>
    <dbReference type="NCBI Taxonomy" id="323450"/>
    <lineage>
        <taxon>Bacteria</taxon>
        <taxon>Pseudomonadati</taxon>
        <taxon>Bacteroidota</taxon>
        <taxon>Cytophagia</taxon>
        <taxon>Cytophagales</taxon>
        <taxon>Hymenobacteraceae</taxon>
        <taxon>Pontibacter</taxon>
    </lineage>
</organism>
<reference evidence="2" key="1">
    <citation type="submission" date="2017-05" db="EMBL/GenBank/DDBJ databases">
        <authorList>
            <person name="Ray J."/>
            <person name="Price M."/>
            <person name="Deutschbauer A."/>
        </authorList>
    </citation>
    <scope>NUCLEOTIDE SEQUENCE [LARGE SCALE GENOMIC DNA]</scope>
    <source>
        <strain evidence="2">DSM 19842</strain>
    </source>
</reference>
<keyword evidence="2" id="KW-1185">Reference proteome</keyword>
<accession>A0A1X9YX89</accession>
<proteinExistence type="predicted"/>
<dbReference type="OrthoDB" id="9787514at2"/>
<protein>
    <recommendedName>
        <fullName evidence="3">GAF domain-containing protein</fullName>
    </recommendedName>
</protein>
<gene>
    <name evidence="1" type="ORF">CA264_20130</name>
</gene>